<evidence type="ECO:0000256" key="1">
    <source>
        <dbReference type="ARBA" id="ARBA00023015"/>
    </source>
</evidence>
<evidence type="ECO:0000313" key="6">
    <source>
        <dbReference type="Proteomes" id="UP000663802"/>
    </source>
</evidence>
<dbReference type="Pfam" id="PF01638">
    <property type="entry name" value="HxlR"/>
    <property type="match status" value="1"/>
</dbReference>
<sequence length="54" mass="6263">MESDGLIIRKVYPEVPPRVEYSLSELVKSLKPVLDSMNIWGGNYIKANRHLYKD</sequence>
<dbReference type="InterPro" id="IPR002577">
    <property type="entry name" value="HTH_HxlR"/>
</dbReference>
<evidence type="ECO:0000256" key="2">
    <source>
        <dbReference type="ARBA" id="ARBA00023125"/>
    </source>
</evidence>
<dbReference type="InterPro" id="IPR036388">
    <property type="entry name" value="WH-like_DNA-bd_sf"/>
</dbReference>
<protein>
    <recommendedName>
        <fullName evidence="4">HTH hxlR-type domain-containing protein</fullName>
    </recommendedName>
</protein>
<keyword evidence="1" id="KW-0805">Transcription regulation</keyword>
<evidence type="ECO:0000259" key="4">
    <source>
        <dbReference type="PROSITE" id="PS51118"/>
    </source>
</evidence>
<proteinExistence type="predicted"/>
<gene>
    <name evidence="5" type="ORF">CSC2_12950</name>
</gene>
<dbReference type="PANTHER" id="PTHR33204">
    <property type="entry name" value="TRANSCRIPTIONAL REGULATOR, MARR FAMILY"/>
    <property type="match status" value="1"/>
</dbReference>
<evidence type="ECO:0000256" key="3">
    <source>
        <dbReference type="ARBA" id="ARBA00023163"/>
    </source>
</evidence>
<evidence type="ECO:0000313" key="5">
    <source>
        <dbReference type="EMBL" id="GFZ30769.1"/>
    </source>
</evidence>
<name>A0ABQ1E7N0_9CLOT</name>
<feature type="domain" description="HTH hxlR-type" evidence="4">
    <location>
        <begin position="1"/>
        <end position="49"/>
    </location>
</feature>
<comment type="caution">
    <text evidence="5">The sequence shown here is derived from an EMBL/GenBank/DDBJ whole genome shotgun (WGS) entry which is preliminary data.</text>
</comment>
<dbReference type="EMBL" id="BMBA01000001">
    <property type="protein sequence ID" value="GFZ30769.1"/>
    <property type="molecule type" value="Genomic_DNA"/>
</dbReference>
<dbReference type="SUPFAM" id="SSF46785">
    <property type="entry name" value="Winged helix' DNA-binding domain"/>
    <property type="match status" value="1"/>
</dbReference>
<organism evidence="5 6">
    <name type="scientific">Clostridium zeae</name>
    <dbReference type="NCBI Taxonomy" id="2759022"/>
    <lineage>
        <taxon>Bacteria</taxon>
        <taxon>Bacillati</taxon>
        <taxon>Bacillota</taxon>
        <taxon>Clostridia</taxon>
        <taxon>Eubacteriales</taxon>
        <taxon>Clostridiaceae</taxon>
        <taxon>Clostridium</taxon>
    </lineage>
</organism>
<keyword evidence="2" id="KW-0238">DNA-binding</keyword>
<dbReference type="PROSITE" id="PS51118">
    <property type="entry name" value="HTH_HXLR"/>
    <property type="match status" value="1"/>
</dbReference>
<dbReference type="Gene3D" id="1.10.10.10">
    <property type="entry name" value="Winged helix-like DNA-binding domain superfamily/Winged helix DNA-binding domain"/>
    <property type="match status" value="1"/>
</dbReference>
<accession>A0ABQ1E7N0</accession>
<keyword evidence="3" id="KW-0804">Transcription</keyword>
<dbReference type="InterPro" id="IPR036390">
    <property type="entry name" value="WH_DNA-bd_sf"/>
</dbReference>
<reference evidence="5 6" key="1">
    <citation type="journal article" date="2021" name="Int. J. Syst. Evol. Microbiol.">
        <title>Clostridium zeae sp. nov., isolated from corn silage.</title>
        <authorList>
            <person name="Kobayashi H."/>
            <person name="Tanizawa Y."/>
            <person name="Yagura M."/>
            <person name="Sakamoto M."/>
            <person name="Ohkuma M."/>
            <person name="Tohno M."/>
        </authorList>
    </citation>
    <scope>NUCLEOTIDE SEQUENCE [LARGE SCALE GENOMIC DNA]</scope>
    <source>
        <strain evidence="5 6">CSC2</strain>
    </source>
</reference>
<dbReference type="Proteomes" id="UP000663802">
    <property type="component" value="Unassembled WGS sequence"/>
</dbReference>
<keyword evidence="6" id="KW-1185">Reference proteome</keyword>